<dbReference type="Proteomes" id="UP000076128">
    <property type="component" value="Chromosome"/>
</dbReference>
<name>A0A159YYP7_9RHOB</name>
<organism evidence="1 2">
    <name type="scientific">Frigidibacter mobilis</name>
    <dbReference type="NCBI Taxonomy" id="1335048"/>
    <lineage>
        <taxon>Bacteria</taxon>
        <taxon>Pseudomonadati</taxon>
        <taxon>Pseudomonadota</taxon>
        <taxon>Alphaproteobacteria</taxon>
        <taxon>Rhodobacterales</taxon>
        <taxon>Paracoccaceae</taxon>
        <taxon>Frigidibacter</taxon>
    </lineage>
</organism>
<dbReference type="EMBL" id="CP012661">
    <property type="protein sequence ID" value="AMY67565.1"/>
    <property type="molecule type" value="Genomic_DNA"/>
</dbReference>
<dbReference type="Gene3D" id="2.30.110.10">
    <property type="entry name" value="Electron Transport, Fmn-binding Protein, Chain A"/>
    <property type="match status" value="1"/>
</dbReference>
<keyword evidence="2" id="KW-1185">Reference proteome</keyword>
<dbReference type="OrthoDB" id="9814594at2"/>
<sequence length="161" mass="16945">MEDPSPIRPTDDEARALARSLIHAARFAALAVLTPGTGAPAVTRIALGLDAAGLPLTLISSLSAHTRALHADPRAGILVGEPGPKGDPLTHPRLSLDTTASFVDRAGPDHAALRTLWLASHPKARLYIDFADFCFVRFTPLGAALNGGFGKAFLLTPQDLR</sequence>
<dbReference type="KEGG" id="daa:AKL17_0303"/>
<evidence type="ECO:0000313" key="1">
    <source>
        <dbReference type="EMBL" id="AMY67565.1"/>
    </source>
</evidence>
<dbReference type="AlphaFoldDB" id="A0A159YYP7"/>
<reference evidence="1 2" key="1">
    <citation type="submission" date="2015-09" db="EMBL/GenBank/DDBJ databases">
        <title>Complete genome sequence of Defluviimonas alba cai42t isolated from an oilfield in Xinjiang.</title>
        <authorList>
            <person name="Geng S."/>
            <person name="Pan X."/>
            <person name="Wu X."/>
        </authorList>
    </citation>
    <scope>NUCLEOTIDE SEQUENCE [LARGE SCALE GENOMIC DNA]</scope>
    <source>
        <strain evidence="2">cai42</strain>
    </source>
</reference>
<dbReference type="STRING" id="1335048.AKL17_0303"/>
<dbReference type="PATRIC" id="fig|1335048.3.peg.317"/>
<evidence type="ECO:0000313" key="2">
    <source>
        <dbReference type="Proteomes" id="UP000076128"/>
    </source>
</evidence>
<dbReference type="RefSeq" id="WP_066808935.1">
    <property type="nucleotide sequence ID" value="NZ_CP012661.1"/>
</dbReference>
<dbReference type="SUPFAM" id="SSF50475">
    <property type="entry name" value="FMN-binding split barrel"/>
    <property type="match status" value="1"/>
</dbReference>
<dbReference type="InterPro" id="IPR012349">
    <property type="entry name" value="Split_barrel_FMN-bd"/>
</dbReference>
<protein>
    <submittedName>
        <fullName evidence="1">Uncharacterized protein</fullName>
    </submittedName>
</protein>
<gene>
    <name evidence="1" type="ORF">AKL17_0303</name>
</gene>
<accession>A0A159YYP7</accession>
<proteinExistence type="predicted"/>